<dbReference type="RefSeq" id="WP_086951731.1">
    <property type="nucleotide sequence ID" value="NZ_FWFD01000013.1"/>
</dbReference>
<evidence type="ECO:0000259" key="6">
    <source>
        <dbReference type="PROSITE" id="PS50893"/>
    </source>
</evidence>
<dbReference type="GO" id="GO:0098796">
    <property type="term" value="C:membrane protein complex"/>
    <property type="evidence" value="ECO:0007669"/>
    <property type="project" value="UniProtKB-ARBA"/>
</dbReference>
<keyword evidence="2" id="KW-0813">Transport</keyword>
<dbReference type="InterPro" id="IPR027417">
    <property type="entry name" value="P-loop_NTPase"/>
</dbReference>
<reference evidence="8" key="1">
    <citation type="submission" date="2017-02" db="EMBL/GenBank/DDBJ databases">
        <authorList>
            <person name="Dridi B."/>
        </authorList>
    </citation>
    <scope>NUCLEOTIDE SEQUENCE [LARGE SCALE GENOMIC DNA]</scope>
    <source>
        <strain evidence="8">bH819</strain>
    </source>
</reference>
<feature type="domain" description="ABC transporter" evidence="6">
    <location>
        <begin position="5"/>
        <end position="244"/>
    </location>
</feature>
<dbReference type="GO" id="GO:0006865">
    <property type="term" value="P:amino acid transport"/>
    <property type="evidence" value="ECO:0007669"/>
    <property type="project" value="UniProtKB-KW"/>
</dbReference>
<dbReference type="InterPro" id="IPR003593">
    <property type="entry name" value="AAA+_ATPase"/>
</dbReference>
<evidence type="ECO:0000313" key="8">
    <source>
        <dbReference type="Proteomes" id="UP000195918"/>
    </source>
</evidence>
<keyword evidence="8" id="KW-1185">Reference proteome</keyword>
<proteinExistence type="inferred from homology"/>
<dbReference type="SUPFAM" id="SSF52540">
    <property type="entry name" value="P-loop containing nucleoside triphosphate hydrolases"/>
    <property type="match status" value="1"/>
</dbReference>
<evidence type="ECO:0000256" key="4">
    <source>
        <dbReference type="ARBA" id="ARBA00022840"/>
    </source>
</evidence>
<dbReference type="InterPro" id="IPR017911">
    <property type="entry name" value="MacB-like_ATP-bd"/>
</dbReference>
<evidence type="ECO:0000256" key="5">
    <source>
        <dbReference type="ARBA" id="ARBA00022970"/>
    </source>
</evidence>
<organism evidence="7 8">
    <name type="scientific">Vagococcus fluvialis bH819</name>
    <dbReference type="NCBI Taxonomy" id="1255619"/>
    <lineage>
        <taxon>Bacteria</taxon>
        <taxon>Bacillati</taxon>
        <taxon>Bacillota</taxon>
        <taxon>Bacilli</taxon>
        <taxon>Lactobacillales</taxon>
        <taxon>Enterococcaceae</taxon>
        <taxon>Vagococcus</taxon>
    </lineage>
</organism>
<dbReference type="GO" id="GO:0016887">
    <property type="term" value="F:ATP hydrolysis activity"/>
    <property type="evidence" value="ECO:0007669"/>
    <property type="project" value="InterPro"/>
</dbReference>
<comment type="similarity">
    <text evidence="1">Belongs to the ABC transporter superfamily.</text>
</comment>
<dbReference type="EMBL" id="FWFD01000013">
    <property type="protein sequence ID" value="SLM86097.1"/>
    <property type="molecule type" value="Genomic_DNA"/>
</dbReference>
<evidence type="ECO:0000256" key="3">
    <source>
        <dbReference type="ARBA" id="ARBA00022741"/>
    </source>
</evidence>
<evidence type="ECO:0000256" key="1">
    <source>
        <dbReference type="ARBA" id="ARBA00005417"/>
    </source>
</evidence>
<dbReference type="SMART" id="SM00382">
    <property type="entry name" value="AAA"/>
    <property type="match status" value="1"/>
</dbReference>
<dbReference type="InterPro" id="IPR003439">
    <property type="entry name" value="ABC_transporter-like_ATP-bd"/>
</dbReference>
<dbReference type="PROSITE" id="PS50893">
    <property type="entry name" value="ABC_TRANSPORTER_2"/>
    <property type="match status" value="1"/>
</dbReference>
<dbReference type="GO" id="GO:0022857">
    <property type="term" value="F:transmembrane transporter activity"/>
    <property type="evidence" value="ECO:0007669"/>
    <property type="project" value="UniProtKB-ARBA"/>
</dbReference>
<dbReference type="FunFam" id="3.40.50.300:FF:000032">
    <property type="entry name" value="Export ABC transporter ATP-binding protein"/>
    <property type="match status" value="1"/>
</dbReference>
<accession>A0A1X6WPB1</accession>
<keyword evidence="3" id="KW-0547">Nucleotide-binding</keyword>
<name>A0A1X6WPB1_9ENTE</name>
<evidence type="ECO:0000256" key="2">
    <source>
        <dbReference type="ARBA" id="ARBA00022448"/>
    </source>
</evidence>
<dbReference type="PANTHER" id="PTHR42798:SF7">
    <property type="entry name" value="ALPHA-D-RIBOSE 1-METHYLPHOSPHONATE 5-TRIPHOSPHATE SYNTHASE SUBUNIT PHNL"/>
    <property type="match status" value="1"/>
</dbReference>
<dbReference type="Pfam" id="PF00005">
    <property type="entry name" value="ABC_tran"/>
    <property type="match status" value="1"/>
</dbReference>
<dbReference type="OrthoDB" id="9791546at2"/>
<evidence type="ECO:0000313" key="7">
    <source>
        <dbReference type="EMBL" id="SLM86097.1"/>
    </source>
</evidence>
<dbReference type="Gene3D" id="3.40.50.300">
    <property type="entry name" value="P-loop containing nucleotide triphosphate hydrolases"/>
    <property type="match status" value="1"/>
</dbReference>
<protein>
    <submittedName>
        <fullName evidence="7">ABC transporter ATP-binding protein YvcR</fullName>
    </submittedName>
</protein>
<dbReference type="CDD" id="cd03255">
    <property type="entry name" value="ABC_MJ0796_LolCDE_FtsE"/>
    <property type="match status" value="1"/>
</dbReference>
<dbReference type="AlphaFoldDB" id="A0A1X6WPB1"/>
<sequence>MERIVEVDYLSKIYGKKSNPIKVLENISLNVDKGEFVGIMGPSGAGKTTLLNMVSTIDRPTVGSIKIGGQDITRMKERQLSDFRRKELGFIFQDFNLMNSLTVKDNILLPLALDRVPVKEMEDRLSHVVTILGIKEQLNAYPSDISIGQKQRVAAARAIITNPKLILADEPTGSLDSKSATELLHYLSELNKKEKATIIMVTHDAFTASYCHRILFIKDGAIFSEIVRQGNRKDFFQKVIDMQAAIGGGVSHDVI</sequence>
<dbReference type="GO" id="GO:0005524">
    <property type="term" value="F:ATP binding"/>
    <property type="evidence" value="ECO:0007669"/>
    <property type="project" value="UniProtKB-KW"/>
</dbReference>
<dbReference type="PANTHER" id="PTHR42798">
    <property type="entry name" value="LIPOPROTEIN-RELEASING SYSTEM ATP-BINDING PROTEIN LOLD"/>
    <property type="match status" value="1"/>
</dbReference>
<keyword evidence="5" id="KW-0029">Amino-acid transport</keyword>
<gene>
    <name evidence="7" type="ORF">FM121_08415</name>
</gene>
<keyword evidence="4 7" id="KW-0067">ATP-binding</keyword>
<dbReference type="Proteomes" id="UP000195918">
    <property type="component" value="Unassembled WGS sequence"/>
</dbReference>